<dbReference type="AlphaFoldDB" id="A0A381T2Q9"/>
<gene>
    <name evidence="5" type="ORF">METZ01_LOCUS63339</name>
</gene>
<feature type="domain" description="PIN" evidence="4">
    <location>
        <begin position="8"/>
        <end position="137"/>
    </location>
</feature>
<evidence type="ECO:0000256" key="3">
    <source>
        <dbReference type="ARBA" id="ARBA00046345"/>
    </source>
</evidence>
<dbReference type="EMBL" id="UINC01003937">
    <property type="protein sequence ID" value="SVA10485.1"/>
    <property type="molecule type" value="Genomic_DNA"/>
</dbReference>
<dbReference type="InterPro" id="IPR027417">
    <property type="entry name" value="P-loop_NTPase"/>
</dbReference>
<name>A0A381T2Q9_9ZZZZ</name>
<organism evidence="5">
    <name type="scientific">marine metagenome</name>
    <dbReference type="NCBI Taxonomy" id="408172"/>
    <lineage>
        <taxon>unclassified sequences</taxon>
        <taxon>metagenomes</taxon>
        <taxon>ecological metagenomes</taxon>
    </lineage>
</organism>
<evidence type="ECO:0000259" key="4">
    <source>
        <dbReference type="SMART" id="SM00670"/>
    </source>
</evidence>
<keyword evidence="1" id="KW-0547">Nucleotide-binding</keyword>
<dbReference type="Gene3D" id="3.40.50.300">
    <property type="entry name" value="P-loop containing nucleotide triphosphate hydrolases"/>
    <property type="match status" value="1"/>
</dbReference>
<dbReference type="GO" id="GO:0005829">
    <property type="term" value="C:cytosol"/>
    <property type="evidence" value="ECO:0007669"/>
    <property type="project" value="TreeGrafter"/>
</dbReference>
<reference evidence="5" key="1">
    <citation type="submission" date="2018-05" db="EMBL/GenBank/DDBJ databases">
        <authorList>
            <person name="Lanie J.A."/>
            <person name="Ng W.-L."/>
            <person name="Kazmierczak K.M."/>
            <person name="Andrzejewski T.M."/>
            <person name="Davidsen T.M."/>
            <person name="Wayne K.J."/>
            <person name="Tettelin H."/>
            <person name="Glass J.I."/>
            <person name="Rusch D."/>
            <person name="Podicherti R."/>
            <person name="Tsui H.-C.T."/>
            <person name="Winkler M.E."/>
        </authorList>
    </citation>
    <scope>NUCLEOTIDE SEQUENCE</scope>
</reference>
<evidence type="ECO:0000256" key="2">
    <source>
        <dbReference type="ARBA" id="ARBA00022840"/>
    </source>
</evidence>
<proteinExistence type="inferred from homology"/>
<dbReference type="InterPro" id="IPR003714">
    <property type="entry name" value="PhoH"/>
</dbReference>
<dbReference type="PANTHER" id="PTHR30473:SF2">
    <property type="entry name" value="PIN DOMAIN-CONTAINING PROTEIN"/>
    <property type="match status" value="1"/>
</dbReference>
<evidence type="ECO:0000256" key="1">
    <source>
        <dbReference type="ARBA" id="ARBA00022741"/>
    </source>
</evidence>
<protein>
    <recommendedName>
        <fullName evidence="4">PIN domain-containing protein</fullName>
    </recommendedName>
</protein>
<dbReference type="PANTHER" id="PTHR30473">
    <property type="entry name" value="PROTEIN PHOH"/>
    <property type="match status" value="1"/>
</dbReference>
<keyword evidence="2" id="KW-0067">ATP-binding</keyword>
<dbReference type="InterPro" id="IPR002716">
    <property type="entry name" value="PIN_dom"/>
</dbReference>
<dbReference type="SUPFAM" id="SSF52540">
    <property type="entry name" value="P-loop containing nucleoside triphosphate hydrolases"/>
    <property type="match status" value="1"/>
</dbReference>
<dbReference type="SUPFAM" id="SSF88723">
    <property type="entry name" value="PIN domain-like"/>
    <property type="match status" value="1"/>
</dbReference>
<dbReference type="InterPro" id="IPR051451">
    <property type="entry name" value="PhoH2-like"/>
</dbReference>
<dbReference type="CDD" id="cd09883">
    <property type="entry name" value="PIN_VapC_PhoHL-ATPase"/>
    <property type="match status" value="1"/>
</dbReference>
<dbReference type="InterPro" id="IPR029060">
    <property type="entry name" value="PIN-like_dom_sf"/>
</dbReference>
<dbReference type="Pfam" id="PF13638">
    <property type="entry name" value="PIN_4"/>
    <property type="match status" value="1"/>
</dbReference>
<dbReference type="Pfam" id="PF02562">
    <property type="entry name" value="PhoH"/>
    <property type="match status" value="1"/>
</dbReference>
<dbReference type="GO" id="GO:0005524">
    <property type="term" value="F:ATP binding"/>
    <property type="evidence" value="ECO:0007669"/>
    <property type="project" value="UniProtKB-KW"/>
</dbReference>
<dbReference type="SMART" id="SM00670">
    <property type="entry name" value="PINc"/>
    <property type="match status" value="1"/>
</dbReference>
<dbReference type="Gene3D" id="3.40.50.1010">
    <property type="entry name" value="5'-nuclease"/>
    <property type="match status" value="1"/>
</dbReference>
<accession>A0A381T2Q9</accession>
<dbReference type="FunFam" id="3.40.50.300:FF:000013">
    <property type="entry name" value="PhoH family ATPase"/>
    <property type="match status" value="1"/>
</dbReference>
<evidence type="ECO:0000313" key="5">
    <source>
        <dbReference type="EMBL" id="SVA10485.1"/>
    </source>
</evidence>
<comment type="similarity">
    <text evidence="3">In the N-terminal section; belongs to the PINc/VapC protein family.</text>
</comment>
<sequence>MPKKNLAKLFVLDTNVILHDSSCITHFEENDIAIPITVLEELDNFKRGNEQIHFNARDFLRILDELTGDQLFEDGVSIGKNKGKIRVIVGKDWHPELGSLSTEDTPDHRILNVAMWLKEDNKGTELIIVSKDTNLRMKAKSLGIPAQDYTTDKVESVEKIYTGVRMIEGMETEFIDALYNSNNGVALGDAIDINDATPNENFILRNNHKSALATYDGNNNQLLRVSKQQVFGIMPRNAEQSFAVNALINPNLQLITLSGKAGTGKTLLALAAALEIRKEYRQIYLARPIVPLSNRDIGYLPGDIKSKLDPYMQPLFDNLSVIRHQFSEKDSRTRMLTKMLEKEKLVITPLAYIRGRSFQKVFFIIDEAQNLTPHEVKTIITRAGEGTKIVFTGDIHQIDHPYLDTLSNGLSFLINRMVGQSMYAHITLKKGERSALAELASDLL</sequence>